<dbReference type="AlphaFoldDB" id="A0A212AKU5"/>
<evidence type="ECO:0008006" key="3">
    <source>
        <dbReference type="Google" id="ProtNLM"/>
    </source>
</evidence>
<gene>
    <name evidence="1" type="ORF">CDV52_15470</name>
</gene>
<sequence length="142" mass="15026">MEPILRADLGSLLAAAVDGAAIKGGGVNEPSGILNTTLPTMRFNVAPLDAGRRRPMLTLAEAKLQLRISEDDLDAEIVQVIAAAADHLASIGIALPSDPAPPALQRAALLLVDHFFQWSGRMGDDTAPVVNRLITPYREIAL</sequence>
<dbReference type="Pfam" id="PF05135">
    <property type="entry name" value="Phage_connect_1"/>
    <property type="match status" value="1"/>
</dbReference>
<dbReference type="RefSeq" id="WP_088233878.1">
    <property type="nucleotide sequence ID" value="NZ_NIPX01000029.1"/>
</dbReference>
<protein>
    <recommendedName>
        <fullName evidence="3">Phage gp6-like head-tail connector protein</fullName>
    </recommendedName>
</protein>
<dbReference type="Gene3D" id="1.10.3230.30">
    <property type="entry name" value="Phage gp6-like head-tail connector protein"/>
    <property type="match status" value="1"/>
</dbReference>
<name>A0A212AKU5_9RHOB</name>
<evidence type="ECO:0000313" key="2">
    <source>
        <dbReference type="Proteomes" id="UP000196640"/>
    </source>
</evidence>
<dbReference type="InterPro" id="IPR006450">
    <property type="entry name" value="Phage_HK97_gp6-like"/>
</dbReference>
<dbReference type="NCBIfam" id="TIGR01560">
    <property type="entry name" value="put_DNA_pack"/>
    <property type="match status" value="1"/>
</dbReference>
<dbReference type="InterPro" id="IPR021146">
    <property type="entry name" value="Phage_gp6-like_head-tail"/>
</dbReference>
<dbReference type="CDD" id="cd08054">
    <property type="entry name" value="gp6"/>
    <property type="match status" value="1"/>
</dbReference>
<comment type="caution">
    <text evidence="1">The sequence shown here is derived from an EMBL/GenBank/DDBJ whole genome shotgun (WGS) entry which is preliminary data.</text>
</comment>
<evidence type="ECO:0000313" key="1">
    <source>
        <dbReference type="EMBL" id="OWJ82089.1"/>
    </source>
</evidence>
<dbReference type="STRING" id="366616.CG51_07135"/>
<dbReference type="EMBL" id="NIPX01000029">
    <property type="protein sequence ID" value="OWJ82089.1"/>
    <property type="molecule type" value="Genomic_DNA"/>
</dbReference>
<organism evidence="1 2">
    <name type="scientific">Haematobacter missouriensis</name>
    <dbReference type="NCBI Taxonomy" id="366616"/>
    <lineage>
        <taxon>Bacteria</taxon>
        <taxon>Pseudomonadati</taxon>
        <taxon>Pseudomonadota</taxon>
        <taxon>Alphaproteobacteria</taxon>
        <taxon>Rhodobacterales</taxon>
        <taxon>Paracoccaceae</taxon>
        <taxon>Haematobacter</taxon>
    </lineage>
</organism>
<proteinExistence type="predicted"/>
<reference evidence="1 2" key="1">
    <citation type="submission" date="2016-11" db="EMBL/GenBank/DDBJ databases">
        <title>Comparison of Traditional DNA-DNA Hybridization with In Silico Genomic Analysis.</title>
        <authorList>
            <person name="Nicholson A.C."/>
            <person name="Sammons S."/>
            <person name="Humrighouse B.W."/>
            <person name="Graziano J."/>
            <person name="Lasker B."/>
            <person name="Whitney A.M."/>
            <person name="Mcquiston J.R."/>
        </authorList>
    </citation>
    <scope>NUCLEOTIDE SEQUENCE [LARGE SCALE GENOMIC DNA]</scope>
    <source>
        <strain evidence="1 2">H2381</strain>
    </source>
</reference>
<dbReference type="Proteomes" id="UP000196640">
    <property type="component" value="Unassembled WGS sequence"/>
</dbReference>
<dbReference type="OrthoDB" id="8452228at2"/>
<accession>A0A212AKU5</accession>